<dbReference type="Proteomes" id="UP000243376">
    <property type="component" value="Unassembled WGS sequence"/>
</dbReference>
<evidence type="ECO:0000256" key="3">
    <source>
        <dbReference type="ARBA" id="ARBA00022832"/>
    </source>
</evidence>
<keyword evidence="4" id="KW-0443">Lipid metabolism</keyword>
<dbReference type="Gene3D" id="3.30.300.30">
    <property type="match status" value="1"/>
</dbReference>
<evidence type="ECO:0000313" key="7">
    <source>
        <dbReference type="Proteomes" id="UP000243376"/>
    </source>
</evidence>
<gene>
    <name evidence="6" type="ORF">C0184_15435</name>
</gene>
<feature type="non-terminal residue" evidence="6">
    <location>
        <position position="1"/>
    </location>
</feature>
<keyword evidence="2 6" id="KW-0436">Ligase</keyword>
<reference evidence="6 7" key="1">
    <citation type="submission" date="2018-01" db="EMBL/GenBank/DDBJ databases">
        <title>Metagenomic assembled genomes from two thermal pools in the Uzon Caldera, Kamchatka, Russia.</title>
        <authorList>
            <person name="Wilkins L."/>
            <person name="Ettinger C."/>
        </authorList>
    </citation>
    <scope>NUCLEOTIDE SEQUENCE [LARGE SCALE GENOMIC DNA]</scope>
    <source>
        <strain evidence="6">ZAV-02</strain>
    </source>
</reference>
<feature type="domain" description="AMP-binding enzyme C-terminal" evidence="5">
    <location>
        <begin position="47"/>
        <end position="122"/>
    </location>
</feature>
<evidence type="ECO:0000256" key="4">
    <source>
        <dbReference type="ARBA" id="ARBA00023098"/>
    </source>
</evidence>
<keyword evidence="3" id="KW-0276">Fatty acid metabolism</keyword>
<dbReference type="GO" id="GO:0006631">
    <property type="term" value="P:fatty acid metabolic process"/>
    <property type="evidence" value="ECO:0007669"/>
    <property type="project" value="UniProtKB-KW"/>
</dbReference>
<evidence type="ECO:0000259" key="5">
    <source>
        <dbReference type="Pfam" id="PF13193"/>
    </source>
</evidence>
<dbReference type="GO" id="GO:0016874">
    <property type="term" value="F:ligase activity"/>
    <property type="evidence" value="ECO:0007669"/>
    <property type="project" value="UniProtKB-KW"/>
</dbReference>
<name>A0A2J6WTR8_9CHLR</name>
<dbReference type="EMBL" id="PNIQ01001034">
    <property type="protein sequence ID" value="PMP74081.1"/>
    <property type="molecule type" value="Genomic_DNA"/>
</dbReference>
<dbReference type="Pfam" id="PF13193">
    <property type="entry name" value="AMP-binding_C"/>
    <property type="match status" value="1"/>
</dbReference>
<dbReference type="SUPFAM" id="SSF56801">
    <property type="entry name" value="Acetyl-CoA synthetase-like"/>
    <property type="match status" value="1"/>
</dbReference>
<proteinExistence type="inferred from homology"/>
<organism evidence="6 7">
    <name type="scientific">Chloroflexus aggregans</name>
    <dbReference type="NCBI Taxonomy" id="152260"/>
    <lineage>
        <taxon>Bacteria</taxon>
        <taxon>Bacillati</taxon>
        <taxon>Chloroflexota</taxon>
        <taxon>Chloroflexia</taxon>
        <taxon>Chloroflexales</taxon>
        <taxon>Chloroflexineae</taxon>
        <taxon>Chloroflexaceae</taxon>
        <taxon>Chloroflexus</taxon>
    </lineage>
</organism>
<dbReference type="PANTHER" id="PTHR43859:SF4">
    <property type="entry name" value="BUTANOATE--COA LIGASE AAE1-RELATED"/>
    <property type="match status" value="1"/>
</dbReference>
<dbReference type="PANTHER" id="PTHR43859">
    <property type="entry name" value="ACYL-ACTIVATING ENZYME"/>
    <property type="match status" value="1"/>
</dbReference>
<comment type="caution">
    <text evidence="6">The sequence shown here is derived from an EMBL/GenBank/DDBJ whole genome shotgun (WGS) entry which is preliminary data.</text>
</comment>
<evidence type="ECO:0000256" key="2">
    <source>
        <dbReference type="ARBA" id="ARBA00022598"/>
    </source>
</evidence>
<comment type="similarity">
    <text evidence="1">Belongs to the ATP-dependent AMP-binding enzyme family.</text>
</comment>
<dbReference type="FunFam" id="3.30.300.30:FF:000008">
    <property type="entry name" value="2,3-dihydroxybenzoate-AMP ligase"/>
    <property type="match status" value="1"/>
</dbReference>
<protein>
    <submittedName>
        <fullName evidence="6">Long-chain fatty acid--CoA ligase</fullName>
    </submittedName>
</protein>
<dbReference type="InterPro" id="IPR025110">
    <property type="entry name" value="AMP-bd_C"/>
</dbReference>
<dbReference type="AlphaFoldDB" id="A0A2J6WTR8"/>
<evidence type="ECO:0000256" key="1">
    <source>
        <dbReference type="ARBA" id="ARBA00006432"/>
    </source>
</evidence>
<dbReference type="InterPro" id="IPR045851">
    <property type="entry name" value="AMP-bd_C_sf"/>
</dbReference>
<evidence type="ECO:0000313" key="6">
    <source>
        <dbReference type="EMBL" id="PMP74081.1"/>
    </source>
</evidence>
<dbReference type="Gene3D" id="2.30.38.10">
    <property type="entry name" value="Luciferase, Domain 3"/>
    <property type="match status" value="1"/>
</dbReference>
<sequence length="136" mass="14594">TETAAAFVDGWLRTGDLASFDTDGCYRIVGRLKDVIISGGENIYPAEVESVLAGHPAVAEVALIGMPDPHWGEVGWAAVVVRPGSSFAEQDLLAFAGTRLARYKLPKRIITLPELPKTGAGKIDKQGLKRMFQQGT</sequence>
<accession>A0A2J6WTR8</accession>